<dbReference type="InParanoid" id="A0A3N7HDZ7"/>
<feature type="transmembrane region" description="Helical" evidence="1">
    <location>
        <begin position="127"/>
        <end position="144"/>
    </location>
</feature>
<name>A0A3N7HDZ7_POPTR</name>
<evidence type="ECO:0000313" key="3">
    <source>
        <dbReference type="Proteomes" id="UP000006729"/>
    </source>
</evidence>
<feature type="transmembrane region" description="Helical" evidence="1">
    <location>
        <begin position="151"/>
        <end position="172"/>
    </location>
</feature>
<organism evidence="2 3">
    <name type="scientific">Populus trichocarpa</name>
    <name type="common">Western balsam poplar</name>
    <name type="synonym">Populus balsamifera subsp. trichocarpa</name>
    <dbReference type="NCBI Taxonomy" id="3694"/>
    <lineage>
        <taxon>Eukaryota</taxon>
        <taxon>Viridiplantae</taxon>
        <taxon>Streptophyta</taxon>
        <taxon>Embryophyta</taxon>
        <taxon>Tracheophyta</taxon>
        <taxon>Spermatophyta</taxon>
        <taxon>Magnoliopsida</taxon>
        <taxon>eudicotyledons</taxon>
        <taxon>Gunneridae</taxon>
        <taxon>Pentapetalae</taxon>
        <taxon>rosids</taxon>
        <taxon>fabids</taxon>
        <taxon>Malpighiales</taxon>
        <taxon>Salicaceae</taxon>
        <taxon>Saliceae</taxon>
        <taxon>Populus</taxon>
    </lineage>
</organism>
<keyword evidence="3" id="KW-1185">Reference proteome</keyword>
<dbReference type="Proteomes" id="UP000006729">
    <property type="component" value="Chromosome 13"/>
</dbReference>
<keyword evidence="1" id="KW-0472">Membrane</keyword>
<sequence>MLKVWIGHVLLSIKLFNFSSPNSYGDSNFLMEILISYFSNIIPIIIIIIRFIQCFLNILSWDSRLVMTTGFVRFIMDNLTCTSKYFHILRGFINESFHLNVFLILSIIITTIILFVLLIIIFLLISLIPFILLTVLIIINYINIWPINLKFIKTIIITIYIFISICMVINFIN</sequence>
<accession>A0A3N7HDZ7</accession>
<evidence type="ECO:0000313" key="2">
    <source>
        <dbReference type="EMBL" id="RQO98908.1"/>
    </source>
</evidence>
<keyword evidence="1" id="KW-0812">Transmembrane</keyword>
<protein>
    <submittedName>
        <fullName evidence="2">Uncharacterized protein</fullName>
    </submittedName>
</protein>
<dbReference type="EMBL" id="CM009302">
    <property type="protein sequence ID" value="RQO98908.1"/>
    <property type="molecule type" value="Genomic_DNA"/>
</dbReference>
<evidence type="ECO:0000256" key="1">
    <source>
        <dbReference type="SAM" id="Phobius"/>
    </source>
</evidence>
<reference evidence="2 3" key="1">
    <citation type="journal article" date="2006" name="Science">
        <title>The genome of black cottonwood, Populus trichocarpa (Torr. &amp; Gray).</title>
        <authorList>
            <person name="Tuskan G.A."/>
            <person name="Difazio S."/>
            <person name="Jansson S."/>
            <person name="Bohlmann J."/>
            <person name="Grigoriev I."/>
            <person name="Hellsten U."/>
            <person name="Putnam N."/>
            <person name="Ralph S."/>
            <person name="Rombauts S."/>
            <person name="Salamov A."/>
            <person name="Schein J."/>
            <person name="Sterck L."/>
            <person name="Aerts A."/>
            <person name="Bhalerao R.R."/>
            <person name="Bhalerao R.P."/>
            <person name="Blaudez D."/>
            <person name="Boerjan W."/>
            <person name="Brun A."/>
            <person name="Brunner A."/>
            <person name="Busov V."/>
            <person name="Campbell M."/>
            <person name="Carlson J."/>
            <person name="Chalot M."/>
            <person name="Chapman J."/>
            <person name="Chen G.L."/>
            <person name="Cooper D."/>
            <person name="Coutinho P.M."/>
            <person name="Couturier J."/>
            <person name="Covert S."/>
            <person name="Cronk Q."/>
            <person name="Cunningham R."/>
            <person name="Davis J."/>
            <person name="Degroeve S."/>
            <person name="Dejardin A."/>
            <person name="Depamphilis C."/>
            <person name="Detter J."/>
            <person name="Dirks B."/>
            <person name="Dubchak I."/>
            <person name="Duplessis S."/>
            <person name="Ehlting J."/>
            <person name="Ellis B."/>
            <person name="Gendler K."/>
            <person name="Goodstein D."/>
            <person name="Gribskov M."/>
            <person name="Grimwood J."/>
            <person name="Groover A."/>
            <person name="Gunter L."/>
            <person name="Hamberger B."/>
            <person name="Heinze B."/>
            <person name="Helariutta Y."/>
            <person name="Henrissat B."/>
            <person name="Holligan D."/>
            <person name="Holt R."/>
            <person name="Huang W."/>
            <person name="Islam-Faridi N."/>
            <person name="Jones S."/>
            <person name="Jones-Rhoades M."/>
            <person name="Jorgensen R."/>
            <person name="Joshi C."/>
            <person name="Kangasjarvi J."/>
            <person name="Karlsson J."/>
            <person name="Kelleher C."/>
            <person name="Kirkpatrick R."/>
            <person name="Kirst M."/>
            <person name="Kohler A."/>
            <person name="Kalluri U."/>
            <person name="Larimer F."/>
            <person name="Leebens-Mack J."/>
            <person name="Leple J.C."/>
            <person name="Locascio P."/>
            <person name="Lou Y."/>
            <person name="Lucas S."/>
            <person name="Martin F."/>
            <person name="Montanini B."/>
            <person name="Napoli C."/>
            <person name="Nelson D.R."/>
            <person name="Nelson C."/>
            <person name="Nieminen K."/>
            <person name="Nilsson O."/>
            <person name="Pereda V."/>
            <person name="Peter G."/>
            <person name="Philippe R."/>
            <person name="Pilate G."/>
            <person name="Poliakov A."/>
            <person name="Razumovskaya J."/>
            <person name="Richardson P."/>
            <person name="Rinaldi C."/>
            <person name="Ritland K."/>
            <person name="Rouze P."/>
            <person name="Ryaboy D."/>
            <person name="Schmutz J."/>
            <person name="Schrader J."/>
            <person name="Segerman B."/>
            <person name="Shin H."/>
            <person name="Siddiqui A."/>
            <person name="Sterky F."/>
            <person name="Terry A."/>
            <person name="Tsai C.J."/>
            <person name="Uberbacher E."/>
            <person name="Unneberg P."/>
            <person name="Vahala J."/>
            <person name="Wall K."/>
            <person name="Wessler S."/>
            <person name="Yang G."/>
            <person name="Yin T."/>
            <person name="Douglas C."/>
            <person name="Marra M."/>
            <person name="Sandberg G."/>
            <person name="Van de Peer Y."/>
            <person name="Rokhsar D."/>
        </authorList>
    </citation>
    <scope>NUCLEOTIDE SEQUENCE [LARGE SCALE GENOMIC DNA]</scope>
    <source>
        <strain evidence="3">cv. Nisqually</strain>
    </source>
</reference>
<dbReference type="AlphaFoldDB" id="A0A3N7HDZ7"/>
<proteinExistence type="predicted"/>
<keyword evidence="1" id="KW-1133">Transmembrane helix</keyword>
<feature type="transmembrane region" description="Helical" evidence="1">
    <location>
        <begin position="35"/>
        <end position="59"/>
    </location>
</feature>
<feature type="transmembrane region" description="Helical" evidence="1">
    <location>
        <begin position="99"/>
        <end position="121"/>
    </location>
</feature>
<gene>
    <name evidence="2" type="ORF">POPTR_013G025550</name>
</gene>